<proteinExistence type="predicted"/>
<evidence type="ECO:0000313" key="1">
    <source>
        <dbReference type="EMBL" id="VEV98967.1"/>
    </source>
</evidence>
<reference evidence="1" key="1">
    <citation type="submission" date="2019-02" db="EMBL/GenBank/DDBJ databases">
        <authorList>
            <consortium name="Genoscope - CEA"/>
            <person name="William W."/>
        </authorList>
    </citation>
    <scope>NUCLEOTIDE SEQUENCE [LARGE SCALE GENOMIC DNA]</scope>
    <source>
        <strain evidence="1">YSy11</strain>
    </source>
</reference>
<gene>
    <name evidence="1" type="ORF">PMYSY11_3923</name>
</gene>
<protein>
    <submittedName>
        <fullName evidence="1">Uncharacterized protein</fullName>
    </submittedName>
</protein>
<name>A0A653E825_9PSED</name>
<accession>A0A653E825</accession>
<dbReference type="EMBL" id="LR215729">
    <property type="protein sequence ID" value="VEV98967.1"/>
    <property type="molecule type" value="Genomic_DNA"/>
</dbReference>
<sequence>MPTGHRLSIPGVHIRLEESRVVARLERISLTRH</sequence>
<organism evidence="1">
    <name type="scientific">Pseudomonas marincola</name>
    <dbReference type="NCBI Taxonomy" id="437900"/>
    <lineage>
        <taxon>Bacteria</taxon>
        <taxon>Pseudomonadati</taxon>
        <taxon>Pseudomonadota</taxon>
        <taxon>Gammaproteobacteria</taxon>
        <taxon>Pseudomonadales</taxon>
        <taxon>Pseudomonadaceae</taxon>
        <taxon>Pseudomonas</taxon>
    </lineage>
</organism>
<dbReference type="AlphaFoldDB" id="A0A653E825"/>